<dbReference type="Proteomes" id="UP001418637">
    <property type="component" value="Unassembled WGS sequence"/>
</dbReference>
<sequence>MEKYGSTEIVDLIMARQIWQGMSYDMLIDSIGKPEDFDHKVYKTKETFVLKYHSTGKNRYKTRVKIEDDKVVGWDLK</sequence>
<reference evidence="1 2" key="1">
    <citation type="submission" date="2024-04" db="EMBL/GenBank/DDBJ databases">
        <title>A novel species isolated from cricket.</title>
        <authorList>
            <person name="Wang H.-C."/>
        </authorList>
    </citation>
    <scope>NUCLEOTIDE SEQUENCE [LARGE SCALE GENOMIC DNA]</scope>
    <source>
        <strain evidence="1 2">WL0021</strain>
    </source>
</reference>
<organism evidence="1 2">
    <name type="scientific">Hohaiivirga grylli</name>
    <dbReference type="NCBI Taxonomy" id="3133970"/>
    <lineage>
        <taxon>Bacteria</taxon>
        <taxon>Pseudomonadati</taxon>
        <taxon>Pseudomonadota</taxon>
        <taxon>Alphaproteobacteria</taxon>
        <taxon>Hyphomicrobiales</taxon>
        <taxon>Methylobacteriaceae</taxon>
        <taxon>Hohaiivirga</taxon>
    </lineage>
</organism>
<keyword evidence="2" id="KW-1185">Reference proteome</keyword>
<accession>A0ABV0BIL1</accession>
<evidence type="ECO:0008006" key="3">
    <source>
        <dbReference type="Google" id="ProtNLM"/>
    </source>
</evidence>
<gene>
    <name evidence="1" type="ORF">WJT86_05425</name>
</gene>
<dbReference type="EMBL" id="JBBYXI010000002">
    <property type="protein sequence ID" value="MEN3930505.1"/>
    <property type="molecule type" value="Genomic_DNA"/>
</dbReference>
<comment type="caution">
    <text evidence="1">The sequence shown here is derived from an EMBL/GenBank/DDBJ whole genome shotgun (WGS) entry which is preliminary data.</text>
</comment>
<proteinExistence type="predicted"/>
<evidence type="ECO:0000313" key="2">
    <source>
        <dbReference type="Proteomes" id="UP001418637"/>
    </source>
</evidence>
<dbReference type="RefSeq" id="WP_346336511.1">
    <property type="nucleotide sequence ID" value="NZ_JBBYXI010000002.1"/>
</dbReference>
<evidence type="ECO:0000313" key="1">
    <source>
        <dbReference type="EMBL" id="MEN3930505.1"/>
    </source>
</evidence>
<protein>
    <recommendedName>
        <fullName evidence="3">Lipoprotein</fullName>
    </recommendedName>
</protein>
<name>A0ABV0BIL1_9HYPH</name>